<keyword evidence="3" id="KW-1185">Reference proteome</keyword>
<dbReference type="EMBL" id="CAXLJM020000146">
    <property type="protein sequence ID" value="CAL8141401.1"/>
    <property type="molecule type" value="Genomic_DNA"/>
</dbReference>
<reference evidence="2 3" key="1">
    <citation type="submission" date="2024-08" db="EMBL/GenBank/DDBJ databases">
        <authorList>
            <person name="Cucini C."/>
            <person name="Frati F."/>
        </authorList>
    </citation>
    <scope>NUCLEOTIDE SEQUENCE [LARGE SCALE GENOMIC DNA]</scope>
</reference>
<protein>
    <submittedName>
        <fullName evidence="2">Uncharacterized protein</fullName>
    </submittedName>
</protein>
<dbReference type="Proteomes" id="UP001642540">
    <property type="component" value="Unassembled WGS sequence"/>
</dbReference>
<gene>
    <name evidence="2" type="ORF">ODALV1_LOCUS28700</name>
</gene>
<accession>A0ABP1S1J7</accession>
<evidence type="ECO:0000256" key="1">
    <source>
        <dbReference type="SAM" id="Phobius"/>
    </source>
</evidence>
<sequence>MCRVNGILYYHRNTSNGIFYEYSTHECTSLCFTLLPLQLMIPLAIMAIVSLHITHLPHHSSSSSSSSLNNDADLITSHQLSTLTHTTFITFTNTLYLPSCTF</sequence>
<name>A0ABP1S1J7_9HEXA</name>
<evidence type="ECO:0000313" key="2">
    <source>
        <dbReference type="EMBL" id="CAL8141401.1"/>
    </source>
</evidence>
<keyword evidence="1" id="KW-0812">Transmembrane</keyword>
<feature type="transmembrane region" description="Helical" evidence="1">
    <location>
        <begin position="39"/>
        <end position="56"/>
    </location>
</feature>
<proteinExistence type="predicted"/>
<keyword evidence="1" id="KW-1133">Transmembrane helix</keyword>
<organism evidence="2 3">
    <name type="scientific">Orchesella dallaii</name>
    <dbReference type="NCBI Taxonomy" id="48710"/>
    <lineage>
        <taxon>Eukaryota</taxon>
        <taxon>Metazoa</taxon>
        <taxon>Ecdysozoa</taxon>
        <taxon>Arthropoda</taxon>
        <taxon>Hexapoda</taxon>
        <taxon>Collembola</taxon>
        <taxon>Entomobryomorpha</taxon>
        <taxon>Entomobryoidea</taxon>
        <taxon>Orchesellidae</taxon>
        <taxon>Orchesellinae</taxon>
        <taxon>Orchesella</taxon>
    </lineage>
</organism>
<keyword evidence="1" id="KW-0472">Membrane</keyword>
<evidence type="ECO:0000313" key="3">
    <source>
        <dbReference type="Proteomes" id="UP001642540"/>
    </source>
</evidence>
<comment type="caution">
    <text evidence="2">The sequence shown here is derived from an EMBL/GenBank/DDBJ whole genome shotgun (WGS) entry which is preliminary data.</text>
</comment>